<proteinExistence type="inferred from homology"/>
<dbReference type="SUPFAM" id="SSF111369">
    <property type="entry name" value="HlyD-like secretion proteins"/>
    <property type="match status" value="1"/>
</dbReference>
<evidence type="ECO:0000259" key="13">
    <source>
        <dbReference type="Pfam" id="PF26002"/>
    </source>
</evidence>
<dbReference type="GO" id="GO:0015031">
    <property type="term" value="P:protein transport"/>
    <property type="evidence" value="ECO:0007669"/>
    <property type="project" value="InterPro"/>
</dbReference>
<dbReference type="PANTHER" id="PTHR30386:SF17">
    <property type="entry name" value="ALKALINE PROTEASE SECRETION PROTEIN APRE"/>
    <property type="match status" value="1"/>
</dbReference>
<evidence type="ECO:0000256" key="6">
    <source>
        <dbReference type="ARBA" id="ARBA00022692"/>
    </source>
</evidence>
<dbReference type="AlphaFoldDB" id="A0A839ILE2"/>
<evidence type="ECO:0000259" key="12">
    <source>
        <dbReference type="Pfam" id="PF25994"/>
    </source>
</evidence>
<feature type="coiled-coil region" evidence="10">
    <location>
        <begin position="190"/>
        <end position="288"/>
    </location>
</feature>
<organism evidence="14 15">
    <name type="scientific">Oceanospirillum sediminis</name>
    <dbReference type="NCBI Taxonomy" id="2760088"/>
    <lineage>
        <taxon>Bacteria</taxon>
        <taxon>Pseudomonadati</taxon>
        <taxon>Pseudomonadota</taxon>
        <taxon>Gammaproteobacteria</taxon>
        <taxon>Oceanospirillales</taxon>
        <taxon>Oceanospirillaceae</taxon>
        <taxon>Oceanospirillum</taxon>
    </lineage>
</organism>
<evidence type="ECO:0000256" key="5">
    <source>
        <dbReference type="ARBA" id="ARBA00022519"/>
    </source>
</evidence>
<reference evidence="14 15" key="1">
    <citation type="submission" date="2020-08" db="EMBL/GenBank/DDBJ databases">
        <title>Oceanospirillum sp. nov. isolated from marine sediment.</title>
        <authorList>
            <person name="Ji X."/>
        </authorList>
    </citation>
    <scope>NUCLEOTIDE SEQUENCE [LARGE SCALE GENOMIC DNA]</scope>
    <source>
        <strain evidence="14 15">D5</strain>
    </source>
</reference>
<dbReference type="InterPro" id="IPR050739">
    <property type="entry name" value="MFP"/>
</dbReference>
<evidence type="ECO:0000256" key="1">
    <source>
        <dbReference type="ARBA" id="ARBA00004377"/>
    </source>
</evidence>
<evidence type="ECO:0000313" key="14">
    <source>
        <dbReference type="EMBL" id="MBB1485307.1"/>
    </source>
</evidence>
<comment type="caution">
    <text evidence="14">The sequence shown here is derived from an EMBL/GenBank/DDBJ whole genome shotgun (WGS) entry which is preliminary data.</text>
</comment>
<evidence type="ECO:0000256" key="3">
    <source>
        <dbReference type="ARBA" id="ARBA00022448"/>
    </source>
</evidence>
<dbReference type="Gene3D" id="2.40.50.100">
    <property type="match status" value="1"/>
</dbReference>
<dbReference type="InterPro" id="IPR058982">
    <property type="entry name" value="Beta-barrel_AprE"/>
</dbReference>
<keyword evidence="5 9" id="KW-0997">Cell inner membrane</keyword>
<keyword evidence="6 9" id="KW-0812">Transmembrane</keyword>
<dbReference type="Proteomes" id="UP000565262">
    <property type="component" value="Unassembled WGS sequence"/>
</dbReference>
<feature type="region of interest" description="Disordered" evidence="11">
    <location>
        <begin position="1"/>
        <end position="43"/>
    </location>
</feature>
<dbReference type="Pfam" id="PF25994">
    <property type="entry name" value="HH_AprE"/>
    <property type="match status" value="1"/>
</dbReference>
<evidence type="ECO:0000256" key="10">
    <source>
        <dbReference type="SAM" id="Coils"/>
    </source>
</evidence>
<evidence type="ECO:0000256" key="8">
    <source>
        <dbReference type="ARBA" id="ARBA00023136"/>
    </source>
</evidence>
<evidence type="ECO:0000256" key="9">
    <source>
        <dbReference type="RuleBase" id="RU365093"/>
    </source>
</evidence>
<dbReference type="EMBL" id="JACJFM010000001">
    <property type="protein sequence ID" value="MBB1485307.1"/>
    <property type="molecule type" value="Genomic_DNA"/>
</dbReference>
<dbReference type="InterPro" id="IPR010129">
    <property type="entry name" value="T1SS_HlyD"/>
</dbReference>
<dbReference type="PANTHER" id="PTHR30386">
    <property type="entry name" value="MEMBRANE FUSION SUBUNIT OF EMRAB-TOLC MULTIDRUG EFFLUX PUMP"/>
    <property type="match status" value="1"/>
</dbReference>
<evidence type="ECO:0000256" key="7">
    <source>
        <dbReference type="ARBA" id="ARBA00022989"/>
    </source>
</evidence>
<keyword evidence="10" id="KW-0175">Coiled coil</keyword>
<keyword evidence="7 9" id="KW-1133">Transmembrane helix</keyword>
<keyword evidence="4 9" id="KW-1003">Cell membrane</keyword>
<dbReference type="NCBIfam" id="TIGR01843">
    <property type="entry name" value="type_I_hlyD"/>
    <property type="match status" value="1"/>
</dbReference>
<feature type="domain" description="AprE-like long alpha-helical hairpin" evidence="12">
    <location>
        <begin position="129"/>
        <end position="319"/>
    </location>
</feature>
<feature type="domain" description="AprE-like beta-barrel" evidence="13">
    <location>
        <begin position="362"/>
        <end position="450"/>
    </location>
</feature>
<dbReference type="Pfam" id="PF26002">
    <property type="entry name" value="Beta-barrel_AprE"/>
    <property type="match status" value="1"/>
</dbReference>
<evidence type="ECO:0000256" key="2">
    <source>
        <dbReference type="ARBA" id="ARBA00009477"/>
    </source>
</evidence>
<dbReference type="PRINTS" id="PR01490">
    <property type="entry name" value="RTXTOXIND"/>
</dbReference>
<evidence type="ECO:0000256" key="11">
    <source>
        <dbReference type="SAM" id="MobiDB-lite"/>
    </source>
</evidence>
<feature type="transmembrane region" description="Helical" evidence="9">
    <location>
        <begin position="52"/>
        <end position="73"/>
    </location>
</feature>
<dbReference type="Gene3D" id="2.40.30.170">
    <property type="match status" value="1"/>
</dbReference>
<keyword evidence="15" id="KW-1185">Reference proteome</keyword>
<dbReference type="GO" id="GO:0005886">
    <property type="term" value="C:plasma membrane"/>
    <property type="evidence" value="ECO:0007669"/>
    <property type="project" value="UniProtKB-SubCell"/>
</dbReference>
<dbReference type="InterPro" id="IPR058781">
    <property type="entry name" value="HH_AprE-like"/>
</dbReference>
<keyword evidence="8 9" id="KW-0472">Membrane</keyword>
<dbReference type="RefSeq" id="WP_182807073.1">
    <property type="nucleotide sequence ID" value="NZ_JACJFM010000001.1"/>
</dbReference>
<keyword evidence="3 9" id="KW-0813">Transport</keyword>
<sequence>MSDKNVIEGDSERLADSESKTLAKRQDTTPAEASPQPVVEHSEDVPVNDKRYIRAGILFLLITLGGFSAWAGLAPLSSALISAGEVMVDSYRKSIQHYEGGIVKNIYVRNGDLVSAGDPLIQLDTTQSESEREATRKRLLSTQAELERLRAEQSFSDDLTFGQNLKDEASKDNDIADVLEQQRQLHKASVSAFMQEQKALESRISQINQQVSGLEQQKPILKAQIKSLETEEKAFTTLFEEGLGDGQRARELNRQVLQKKNELARNESEIARLKIQATETDLQQAQRKQDYLKQVGERIKQIQGDYFDLQERLHIAEDRLSRATIRAPERGIVVDLQVHTIGSVAPSGQTLLDLVPEKDKFVVEARVMPQDITDLYNGQLADIRFSAFNQRVTKVIEGEVVHVSADRLVNERDGMPYYLARIRVTDQGYADMNEDMELKPGMPAEVMIRRGERTMFSYLLKPIMDGFARSLKEK</sequence>
<evidence type="ECO:0000313" key="15">
    <source>
        <dbReference type="Proteomes" id="UP000565262"/>
    </source>
</evidence>
<protein>
    <recommendedName>
        <fullName evidence="9">Membrane fusion protein (MFP) family protein</fullName>
    </recommendedName>
</protein>
<comment type="subcellular location">
    <subcellularLocation>
        <location evidence="1 9">Cell inner membrane</location>
        <topology evidence="1 9">Single-pass membrane protein</topology>
    </subcellularLocation>
</comment>
<gene>
    <name evidence="14" type="ORF">H4O21_01560</name>
</gene>
<evidence type="ECO:0000256" key="4">
    <source>
        <dbReference type="ARBA" id="ARBA00022475"/>
    </source>
</evidence>
<feature type="compositionally biased region" description="Basic and acidic residues" evidence="11">
    <location>
        <begin position="1"/>
        <end position="27"/>
    </location>
</feature>
<name>A0A839ILE2_9GAMM</name>
<accession>A0A839ILE2</accession>
<comment type="similarity">
    <text evidence="2 9">Belongs to the membrane fusion protein (MFP) (TC 8.A.1) family.</text>
</comment>